<sequence length="254" mass="28116">MSRAAIPILSYHQVDRPPPRGTPVRSLVLPPWRLAAQLQALRALGWQGLSMRELQPYLRGERHGKVVGITFDDGYRNNLRHALPVLQRLGFSATVFMVSGQLGGTNAWDHALGVPPSPLMTAAELREWIDAGMEVGSHTRNHVNLAQCDDTTAREEITGSRLDLEDVLGVPVRSFCYPYGGHRAEHAEMVREAGYTSATTIVSARTQEGDDMFRLPRVSVELDDPIARTVLHVATPWLEWRSRRRGAAALPAAC</sequence>
<evidence type="ECO:0000313" key="4">
    <source>
        <dbReference type="EMBL" id="MBK0394482.1"/>
    </source>
</evidence>
<dbReference type="CDD" id="cd10918">
    <property type="entry name" value="CE4_NodB_like_5s_6s"/>
    <property type="match status" value="1"/>
</dbReference>
<dbReference type="GO" id="GO:0016810">
    <property type="term" value="F:hydrolase activity, acting on carbon-nitrogen (but not peptide) bonds"/>
    <property type="evidence" value="ECO:0007669"/>
    <property type="project" value="InterPro"/>
</dbReference>
<dbReference type="Pfam" id="PF01522">
    <property type="entry name" value="Polysacc_deac_1"/>
    <property type="match status" value="1"/>
</dbReference>
<keyword evidence="5" id="KW-1185">Reference proteome</keyword>
<dbReference type="AlphaFoldDB" id="A0A934Q5B7"/>
<dbReference type="SUPFAM" id="SSF88713">
    <property type="entry name" value="Glycoside hydrolase/deacetylase"/>
    <property type="match status" value="1"/>
</dbReference>
<gene>
    <name evidence="4" type="ORF">I8E28_17900</name>
</gene>
<dbReference type="Gene3D" id="3.20.20.370">
    <property type="entry name" value="Glycoside hydrolase/deacetylase"/>
    <property type="match status" value="1"/>
</dbReference>
<comment type="caution">
    <text evidence="4">The sequence shown here is derived from an EMBL/GenBank/DDBJ whole genome shotgun (WGS) entry which is preliminary data.</text>
</comment>
<dbReference type="InterPro" id="IPR002509">
    <property type="entry name" value="NODB_dom"/>
</dbReference>
<reference evidence="4" key="1">
    <citation type="submission" date="2020-12" db="EMBL/GenBank/DDBJ databases">
        <title>Ramlibacter sp. nov., isolated from a freshwater alga, Cryptomonas.</title>
        <authorList>
            <person name="Kim H.M."/>
            <person name="Jeon C.O."/>
        </authorList>
    </citation>
    <scope>NUCLEOTIDE SEQUENCE</scope>
    <source>
        <strain evidence="4">CrO1</strain>
    </source>
</reference>
<evidence type="ECO:0000313" key="5">
    <source>
        <dbReference type="Proteomes" id="UP000617041"/>
    </source>
</evidence>
<organism evidence="4 5">
    <name type="scientific">Ramlibacter algicola</name>
    <dbReference type="NCBI Taxonomy" id="2795217"/>
    <lineage>
        <taxon>Bacteria</taxon>
        <taxon>Pseudomonadati</taxon>
        <taxon>Pseudomonadota</taxon>
        <taxon>Betaproteobacteria</taxon>
        <taxon>Burkholderiales</taxon>
        <taxon>Comamonadaceae</taxon>
        <taxon>Ramlibacter</taxon>
    </lineage>
</organism>
<accession>A0A934Q5B7</accession>
<protein>
    <submittedName>
        <fullName evidence="4">Polysaccharide deacetylase family protein</fullName>
    </submittedName>
</protein>
<dbReference type="Proteomes" id="UP000617041">
    <property type="component" value="Unassembled WGS sequence"/>
</dbReference>
<dbReference type="InterPro" id="IPR011330">
    <property type="entry name" value="Glyco_hydro/deAcase_b/a-brl"/>
</dbReference>
<evidence type="ECO:0000256" key="1">
    <source>
        <dbReference type="ARBA" id="ARBA00004613"/>
    </source>
</evidence>
<dbReference type="PROSITE" id="PS51677">
    <property type="entry name" value="NODB"/>
    <property type="match status" value="1"/>
</dbReference>
<comment type="subcellular location">
    <subcellularLocation>
        <location evidence="1">Secreted</location>
    </subcellularLocation>
</comment>
<feature type="domain" description="NodB homology" evidence="3">
    <location>
        <begin position="65"/>
        <end position="254"/>
    </location>
</feature>
<dbReference type="GO" id="GO:0005576">
    <property type="term" value="C:extracellular region"/>
    <property type="evidence" value="ECO:0007669"/>
    <property type="project" value="UniProtKB-SubCell"/>
</dbReference>
<dbReference type="InterPro" id="IPR051398">
    <property type="entry name" value="Polysacch_Deacetylase"/>
</dbReference>
<dbReference type="GO" id="GO:0005975">
    <property type="term" value="P:carbohydrate metabolic process"/>
    <property type="evidence" value="ECO:0007669"/>
    <property type="project" value="InterPro"/>
</dbReference>
<dbReference type="EMBL" id="JAEDAO010000001">
    <property type="protein sequence ID" value="MBK0394482.1"/>
    <property type="molecule type" value="Genomic_DNA"/>
</dbReference>
<evidence type="ECO:0000256" key="2">
    <source>
        <dbReference type="ARBA" id="ARBA00022729"/>
    </source>
</evidence>
<dbReference type="PANTHER" id="PTHR34216">
    <property type="match status" value="1"/>
</dbReference>
<dbReference type="PANTHER" id="PTHR34216:SF3">
    <property type="entry name" value="POLY-BETA-1,6-N-ACETYL-D-GLUCOSAMINE N-DEACETYLASE"/>
    <property type="match status" value="1"/>
</dbReference>
<name>A0A934Q5B7_9BURK</name>
<keyword evidence="2" id="KW-0732">Signal</keyword>
<evidence type="ECO:0000259" key="3">
    <source>
        <dbReference type="PROSITE" id="PS51677"/>
    </source>
</evidence>
<proteinExistence type="predicted"/>